<comment type="caution">
    <text evidence="4">The sequence shown here is derived from an EMBL/GenBank/DDBJ whole genome shotgun (WGS) entry which is preliminary data.</text>
</comment>
<proteinExistence type="predicted"/>
<evidence type="ECO:0000259" key="3">
    <source>
        <dbReference type="Pfam" id="PF24809"/>
    </source>
</evidence>
<dbReference type="AlphaFoldDB" id="A0AA40CIM2"/>
<evidence type="ECO:0000256" key="1">
    <source>
        <dbReference type="SAM" id="Coils"/>
    </source>
</evidence>
<name>A0AA40CIM2_9PEZI</name>
<evidence type="ECO:0000313" key="4">
    <source>
        <dbReference type="EMBL" id="KAK0639832.1"/>
    </source>
</evidence>
<gene>
    <name evidence="4" type="ORF">B0T16DRAFT_248703</name>
</gene>
<keyword evidence="5" id="KW-1185">Reference proteome</keyword>
<feature type="domain" description="DUF7708" evidence="3">
    <location>
        <begin position="56"/>
        <end position="200"/>
    </location>
</feature>
<sequence length="530" mass="59125">MVYQDAVKLFSSDMTSDLNKIAFVNSSACLQDIQNAMKGALESYQGRPARRATVVWLSKAASHIQFYGRVFDVMAQHHPEYLALGWGAVKFFLMAVINHEDVNTALATGLLEIGELLPRVELASTLYPTARMKSAITTLYAYLLKFFIRARNWYNEGSWKRIVHSITRPSELRYKDLLQHISRASNEIDQLSRSASQAEIRTVHDKMDALQRNMDLIKNDLTLTKSGILDLQAPVASLQAICSSGFLNTNQQLTDLQFSQIMQSISQEVALWDPLKTFRYLSSLRRRRPDLSASVATNQFWNSPKLRKWSNSAESSVLVVKGNPQSRFALRDFCVDVTSSLNTTKTPYLLALRVPAGGKQGENISTVELLKYLTRQALQLRGSESSSKTAALPTEKSMALSCAQFHSAVSEREWFQLLEAVMEDITGTVYVIIELEIVHRNFGGDPDAGFSLFAAFAEFFMGLERRGLKSRVKVLLVTSSPESPLYAAEELSPEVVLPVKAMPVSVRRRAGRGGGQGRGNRGMWLGRVPG</sequence>
<dbReference type="Proteomes" id="UP001174936">
    <property type="component" value="Unassembled WGS sequence"/>
</dbReference>
<protein>
    <recommendedName>
        <fullName evidence="3">DUF7708 domain-containing protein</fullName>
    </recommendedName>
</protein>
<evidence type="ECO:0000313" key="5">
    <source>
        <dbReference type="Proteomes" id="UP001174936"/>
    </source>
</evidence>
<dbReference type="Pfam" id="PF24809">
    <property type="entry name" value="DUF7708"/>
    <property type="match status" value="1"/>
</dbReference>
<keyword evidence="1" id="KW-0175">Coiled coil</keyword>
<dbReference type="EMBL" id="JAULSV010000007">
    <property type="protein sequence ID" value="KAK0639832.1"/>
    <property type="molecule type" value="Genomic_DNA"/>
</dbReference>
<dbReference type="InterPro" id="IPR056125">
    <property type="entry name" value="DUF7708"/>
</dbReference>
<accession>A0AA40CIM2</accession>
<reference evidence="4" key="1">
    <citation type="submission" date="2023-06" db="EMBL/GenBank/DDBJ databases">
        <title>Genome-scale phylogeny and comparative genomics of the fungal order Sordariales.</title>
        <authorList>
            <consortium name="Lawrence Berkeley National Laboratory"/>
            <person name="Hensen N."/>
            <person name="Bonometti L."/>
            <person name="Westerberg I."/>
            <person name="Brannstrom I.O."/>
            <person name="Guillou S."/>
            <person name="Cros-Aarteil S."/>
            <person name="Calhoun S."/>
            <person name="Haridas S."/>
            <person name="Kuo A."/>
            <person name="Mondo S."/>
            <person name="Pangilinan J."/>
            <person name="Riley R."/>
            <person name="Labutti K."/>
            <person name="Andreopoulos B."/>
            <person name="Lipzen A."/>
            <person name="Chen C."/>
            <person name="Yanf M."/>
            <person name="Daum C."/>
            <person name="Ng V."/>
            <person name="Clum A."/>
            <person name="Steindorff A."/>
            <person name="Ohm R."/>
            <person name="Martin F."/>
            <person name="Silar P."/>
            <person name="Natvig D."/>
            <person name="Lalanne C."/>
            <person name="Gautier V."/>
            <person name="Ament-Velasquez S.L."/>
            <person name="Kruys A."/>
            <person name="Hutchinson M.I."/>
            <person name="Powell A.J."/>
            <person name="Barry K."/>
            <person name="Miller A.N."/>
            <person name="Grigoriev I.V."/>
            <person name="Debuchy R."/>
            <person name="Gladieux P."/>
            <person name="Thoren M.H."/>
            <person name="Johannesson H."/>
        </authorList>
    </citation>
    <scope>NUCLEOTIDE SEQUENCE</scope>
    <source>
        <strain evidence="4">SMH2532-1</strain>
    </source>
</reference>
<organism evidence="4 5">
    <name type="scientific">Cercophora newfieldiana</name>
    <dbReference type="NCBI Taxonomy" id="92897"/>
    <lineage>
        <taxon>Eukaryota</taxon>
        <taxon>Fungi</taxon>
        <taxon>Dikarya</taxon>
        <taxon>Ascomycota</taxon>
        <taxon>Pezizomycotina</taxon>
        <taxon>Sordariomycetes</taxon>
        <taxon>Sordariomycetidae</taxon>
        <taxon>Sordariales</taxon>
        <taxon>Lasiosphaeriaceae</taxon>
        <taxon>Cercophora</taxon>
    </lineage>
</organism>
<feature type="region of interest" description="Disordered" evidence="2">
    <location>
        <begin position="508"/>
        <end position="530"/>
    </location>
</feature>
<evidence type="ECO:0000256" key="2">
    <source>
        <dbReference type="SAM" id="MobiDB-lite"/>
    </source>
</evidence>
<feature type="coiled-coil region" evidence="1">
    <location>
        <begin position="174"/>
        <end position="220"/>
    </location>
</feature>